<dbReference type="PATRIC" id="fig|37916.4.peg.185"/>
<proteinExistence type="predicted"/>
<sequence length="66" mass="7141">MVAKAVDRGYVRGVTAPIEASCGKCGRTSPVVSSQPTWSAGSDRVSRWFLDVECTDCGRQYGWLAD</sequence>
<gene>
    <name evidence="1" type="ORF">MCHLDSM_00184</name>
</gene>
<dbReference type="EMBL" id="JYNL01000001">
    <property type="protein sequence ID" value="KMO84046.1"/>
    <property type="molecule type" value="Genomic_DNA"/>
</dbReference>
<dbReference type="Pfam" id="PF23718">
    <property type="entry name" value="DUF7160"/>
    <property type="match status" value="1"/>
</dbReference>
<protein>
    <submittedName>
        <fullName evidence="1">Uncharacterized protein</fullName>
    </submittedName>
</protein>
<keyword evidence="2" id="KW-1185">Reference proteome</keyword>
<accession>A0A0J6ZGV0</accession>
<name>A0A0J6ZGV0_9MYCO</name>
<dbReference type="AlphaFoldDB" id="A0A0J6ZGV0"/>
<organism evidence="1 2">
    <name type="scientific">Mycolicibacterium chlorophenolicum</name>
    <dbReference type="NCBI Taxonomy" id="37916"/>
    <lineage>
        <taxon>Bacteria</taxon>
        <taxon>Bacillati</taxon>
        <taxon>Actinomycetota</taxon>
        <taxon>Actinomycetes</taxon>
        <taxon>Mycobacteriales</taxon>
        <taxon>Mycobacteriaceae</taxon>
        <taxon>Mycolicibacterium</taxon>
    </lineage>
</organism>
<dbReference type="InterPro" id="IPR055584">
    <property type="entry name" value="DUF7160"/>
</dbReference>
<evidence type="ECO:0000313" key="1">
    <source>
        <dbReference type="EMBL" id="KMO84046.1"/>
    </source>
</evidence>
<comment type="caution">
    <text evidence="1">The sequence shown here is derived from an EMBL/GenBank/DDBJ whole genome shotgun (WGS) entry which is preliminary data.</text>
</comment>
<evidence type="ECO:0000313" key="2">
    <source>
        <dbReference type="Proteomes" id="UP000036513"/>
    </source>
</evidence>
<reference evidence="1 2" key="1">
    <citation type="journal article" date="2015" name="Genome Biol. Evol.">
        <title>Characterization of Three Mycobacterium spp. with Potential Use in Bioremediation by Genome Sequencing and Comparative Genomics.</title>
        <authorList>
            <person name="Das S."/>
            <person name="Pettersson B.M."/>
            <person name="Behra P.R."/>
            <person name="Ramesh M."/>
            <person name="Dasgupta S."/>
            <person name="Bhattacharya A."/>
            <person name="Kirsebom L.A."/>
        </authorList>
    </citation>
    <scope>NUCLEOTIDE SEQUENCE [LARGE SCALE GENOMIC DNA]</scope>
    <source>
        <strain evidence="1 2">DSM 43826</strain>
    </source>
</reference>
<dbReference type="Proteomes" id="UP000036513">
    <property type="component" value="Unassembled WGS sequence"/>
</dbReference>
<dbReference type="STRING" id="37916.MCHLDSM_00184"/>